<proteinExistence type="predicted"/>
<organism evidence="1 2">
    <name type="scientific">Thiomonas arsenitoxydans (strain DSM 22701 / CIP 110005 / 3As)</name>
    <dbReference type="NCBI Taxonomy" id="426114"/>
    <lineage>
        <taxon>Bacteria</taxon>
        <taxon>Pseudomonadati</taxon>
        <taxon>Pseudomonadota</taxon>
        <taxon>Betaproteobacteria</taxon>
        <taxon>Burkholderiales</taxon>
        <taxon>Thiomonas</taxon>
    </lineage>
</organism>
<gene>
    <name evidence="1" type="ORF">J0I24_09475</name>
</gene>
<sequence length="96" mass="10759">MAIKPTLKPITGAALYVIYAIVSYEECRDERGELTFEEICSGYHVFAGRESVYFTPSLGDATAFIEHQLEAFAARMRESQYQREQALLARPGHAAV</sequence>
<evidence type="ECO:0000313" key="1">
    <source>
        <dbReference type="EMBL" id="MBN8744524.1"/>
    </source>
</evidence>
<dbReference type="AlphaFoldDB" id="A0A8I1MWQ6"/>
<protein>
    <submittedName>
        <fullName evidence="1">Uncharacterized protein</fullName>
    </submittedName>
</protein>
<dbReference type="RefSeq" id="WP_276730450.1">
    <property type="nucleotide sequence ID" value="NZ_JAFKMR010000018.1"/>
</dbReference>
<reference evidence="1" key="1">
    <citation type="submission" date="2021-02" db="EMBL/GenBank/DDBJ databases">
        <title>Thiocyanate and organic carbon inputs drive convergent selection for specific autotrophic Afipia and Thiobacillus strains within complex microbiomes.</title>
        <authorList>
            <person name="Huddy R.J."/>
            <person name="Sachdeva R."/>
            <person name="Kadzinga F."/>
            <person name="Kantor R.S."/>
            <person name="Harrison S.T.L."/>
            <person name="Banfield J.F."/>
        </authorList>
    </citation>
    <scope>NUCLEOTIDE SEQUENCE</scope>
    <source>
        <strain evidence="1">SCN18_13_7_16_R3_B_64_19</strain>
    </source>
</reference>
<comment type="caution">
    <text evidence="1">The sequence shown here is derived from an EMBL/GenBank/DDBJ whole genome shotgun (WGS) entry which is preliminary data.</text>
</comment>
<dbReference type="EMBL" id="JAFKMR010000018">
    <property type="protein sequence ID" value="MBN8744524.1"/>
    <property type="molecule type" value="Genomic_DNA"/>
</dbReference>
<name>A0A8I1MWQ6_THIA3</name>
<evidence type="ECO:0000313" key="2">
    <source>
        <dbReference type="Proteomes" id="UP000664800"/>
    </source>
</evidence>
<dbReference type="Proteomes" id="UP000664800">
    <property type="component" value="Unassembled WGS sequence"/>
</dbReference>
<accession>A0A8I1MWQ6</accession>